<evidence type="ECO:0008006" key="3">
    <source>
        <dbReference type="Google" id="ProtNLM"/>
    </source>
</evidence>
<dbReference type="Proteomes" id="UP000006868">
    <property type="component" value="Plasmid pSC2"/>
</dbReference>
<geneLocation type="plasmid" evidence="1 2">
    <name>pSC2</name>
</geneLocation>
<dbReference type="AlphaFoldDB" id="E3ELC7"/>
<dbReference type="HOGENOM" id="CLU_1923424_0_0_9"/>
<dbReference type="EMBL" id="CP002214">
    <property type="protein sequence ID" value="ADO59959.1"/>
    <property type="molecule type" value="Genomic_DNA"/>
</dbReference>
<gene>
    <name evidence="1" type="ORF">PPSC2_28380</name>
</gene>
<evidence type="ECO:0000313" key="1">
    <source>
        <dbReference type="EMBL" id="ADO59959.1"/>
    </source>
</evidence>
<reference evidence="1 2" key="1">
    <citation type="journal article" date="2011" name="J. Bacteriol.">
        <title>Complete genome sequence of Paenibacillus polymyxa SC2, a strain of plant growth-promoting Rhizobacterium with broad-spectrum antimicrobial activity.</title>
        <authorList>
            <person name="Ma M."/>
            <person name="Wang C."/>
            <person name="Ding Y."/>
            <person name="Li L."/>
            <person name="Shen D."/>
            <person name="Jiang X."/>
            <person name="Guan D."/>
            <person name="Cao F."/>
            <person name="Chen H."/>
            <person name="Feng R."/>
            <person name="Wang X."/>
            <person name="Ge Y."/>
            <person name="Yao L."/>
            <person name="Bing X."/>
            <person name="Yang X."/>
            <person name="Li J."/>
            <person name="Du B."/>
        </authorList>
    </citation>
    <scope>NUCLEOTIDE SEQUENCE [LARGE SCALE GENOMIC DNA]</scope>
    <source>
        <strain evidence="1 2">SC2</strain>
        <plasmid evidence="2">pSC2</plasmid>
    </source>
</reference>
<evidence type="ECO:0000313" key="2">
    <source>
        <dbReference type="Proteomes" id="UP000006868"/>
    </source>
</evidence>
<organism evidence="1 2">
    <name type="scientific">Paenibacillus polymyxa (strain SC2)</name>
    <name type="common">Bacillus polymyxa</name>
    <dbReference type="NCBI Taxonomy" id="886882"/>
    <lineage>
        <taxon>Bacteria</taxon>
        <taxon>Bacillati</taxon>
        <taxon>Bacillota</taxon>
        <taxon>Bacilli</taxon>
        <taxon>Bacillales</taxon>
        <taxon>Paenibacillaceae</taxon>
        <taxon>Paenibacillus</taxon>
    </lineage>
</organism>
<dbReference type="PATRIC" id="fig|886882.15.peg.6019"/>
<dbReference type="KEGG" id="ppm:PPSC2_28380"/>
<dbReference type="Pfam" id="PF14081">
    <property type="entry name" value="DUF4262"/>
    <property type="match status" value="1"/>
</dbReference>
<dbReference type="RefSeq" id="WP_013386373.1">
    <property type="nucleotide sequence ID" value="NC_014628.2"/>
</dbReference>
<name>E3ELC7_PAEPS</name>
<dbReference type="InterPro" id="IPR025358">
    <property type="entry name" value="DUF4262"/>
</dbReference>
<proteinExistence type="predicted"/>
<sequence length="135" mass="15587">MQNRLKQVQEFKEKCIQKYGFYVDLAPSEGKDQCNYHTHGVLESFGHLDLQIVFPIDPKIAGALFHSVVDEIRKGQVFQAGVEYFGMVADPNMPMIFKEVWETDRKVLRMLIPDRKGIVPGKQGCDPVFDVQWRE</sequence>
<protein>
    <recommendedName>
        <fullName evidence="3">DUF4262 domain-containing protein</fullName>
    </recommendedName>
</protein>
<dbReference type="OrthoDB" id="2861767at2"/>
<keyword evidence="1" id="KW-0614">Plasmid</keyword>
<accession>E3ELC7</accession>